<dbReference type="EMBL" id="VXIV02001682">
    <property type="protein sequence ID" value="KAF6030654.1"/>
    <property type="molecule type" value="Genomic_DNA"/>
</dbReference>
<protein>
    <submittedName>
        <fullName evidence="6">SKIV2L2</fullName>
    </submittedName>
</protein>
<dbReference type="Proteomes" id="UP000593567">
    <property type="component" value="Unassembled WGS sequence"/>
</dbReference>
<name>A0A7J7JY49_BUGNE</name>
<dbReference type="InterPro" id="IPR012961">
    <property type="entry name" value="Ski2/MTR4_C"/>
</dbReference>
<dbReference type="AlphaFoldDB" id="A0A7J7JY49"/>
<evidence type="ECO:0000256" key="3">
    <source>
        <dbReference type="ARBA" id="ARBA00022806"/>
    </source>
</evidence>
<keyword evidence="1" id="KW-0547">Nucleotide-binding</keyword>
<accession>A0A7J7JY49</accession>
<dbReference type="GO" id="GO:0000460">
    <property type="term" value="P:maturation of 5.8S rRNA"/>
    <property type="evidence" value="ECO:0007669"/>
    <property type="project" value="TreeGrafter"/>
</dbReference>
<evidence type="ECO:0000256" key="1">
    <source>
        <dbReference type="ARBA" id="ARBA00022741"/>
    </source>
</evidence>
<evidence type="ECO:0000313" key="7">
    <source>
        <dbReference type="Proteomes" id="UP000593567"/>
    </source>
</evidence>
<dbReference type="GO" id="GO:0016787">
    <property type="term" value="F:hydrolase activity"/>
    <property type="evidence" value="ECO:0007669"/>
    <property type="project" value="UniProtKB-KW"/>
</dbReference>
<dbReference type="GO" id="GO:0005634">
    <property type="term" value="C:nucleus"/>
    <property type="evidence" value="ECO:0007669"/>
    <property type="project" value="TreeGrafter"/>
</dbReference>
<evidence type="ECO:0000313" key="6">
    <source>
        <dbReference type="EMBL" id="KAF6030654.1"/>
    </source>
</evidence>
<evidence type="ECO:0000256" key="4">
    <source>
        <dbReference type="ARBA" id="ARBA00022840"/>
    </source>
</evidence>
<dbReference type="GO" id="GO:0004386">
    <property type="term" value="F:helicase activity"/>
    <property type="evidence" value="ECO:0007669"/>
    <property type="project" value="UniProtKB-KW"/>
</dbReference>
<organism evidence="6 7">
    <name type="scientific">Bugula neritina</name>
    <name type="common">Brown bryozoan</name>
    <name type="synonym">Sertularia neritina</name>
    <dbReference type="NCBI Taxonomy" id="10212"/>
    <lineage>
        <taxon>Eukaryota</taxon>
        <taxon>Metazoa</taxon>
        <taxon>Spiralia</taxon>
        <taxon>Lophotrochozoa</taxon>
        <taxon>Bryozoa</taxon>
        <taxon>Gymnolaemata</taxon>
        <taxon>Cheilostomatida</taxon>
        <taxon>Flustrina</taxon>
        <taxon>Buguloidea</taxon>
        <taxon>Bugulidae</taxon>
        <taxon>Bugula</taxon>
    </lineage>
</organism>
<proteinExistence type="predicted"/>
<comment type="caution">
    <text evidence="6">The sequence shown here is derived from an EMBL/GenBank/DDBJ whole genome shotgun (WGS) entry which is preliminary data.</text>
</comment>
<dbReference type="Gene3D" id="1.10.3380.30">
    <property type="match status" value="1"/>
</dbReference>
<keyword evidence="4" id="KW-0067">ATP-binding</keyword>
<dbReference type="GO" id="GO:0005524">
    <property type="term" value="F:ATP binding"/>
    <property type="evidence" value="ECO:0007669"/>
    <property type="project" value="UniProtKB-KW"/>
</dbReference>
<keyword evidence="7" id="KW-1185">Reference proteome</keyword>
<dbReference type="PANTHER" id="PTHR12131:SF7">
    <property type="entry name" value="EXOSOME RNA HELICASE MTR4"/>
    <property type="match status" value="1"/>
</dbReference>
<keyword evidence="3" id="KW-0347">Helicase</keyword>
<dbReference type="FunFam" id="1.10.3380.30:FF:000002">
    <property type="entry name" value="superkiller viralicidic activity 2-like 2"/>
    <property type="match status" value="1"/>
</dbReference>
<evidence type="ECO:0000256" key="2">
    <source>
        <dbReference type="ARBA" id="ARBA00022801"/>
    </source>
</evidence>
<gene>
    <name evidence="6" type="ORF">EB796_011061</name>
</gene>
<keyword evidence="2" id="KW-0378">Hydrolase</keyword>
<reference evidence="6" key="1">
    <citation type="submission" date="2020-06" db="EMBL/GenBank/DDBJ databases">
        <title>Draft genome of Bugula neritina, a colonial animal packing powerful symbionts and potential medicines.</title>
        <authorList>
            <person name="Rayko M."/>
        </authorList>
    </citation>
    <scope>NUCLEOTIDE SEQUENCE [LARGE SCALE GENOMIC DNA]</scope>
    <source>
        <strain evidence="6">Kwan_BN1</strain>
    </source>
</reference>
<dbReference type="PANTHER" id="PTHR12131">
    <property type="entry name" value="ATP-DEPENDENT RNA AND DNA HELICASE"/>
    <property type="match status" value="1"/>
</dbReference>
<dbReference type="SMART" id="SM01142">
    <property type="entry name" value="DSHCT"/>
    <property type="match status" value="1"/>
</dbReference>
<sequence>MDELKCRKRVLRRLGYASASDAIELKGRVACEISAADELLLTELLFNGVFNDLEVPQVCALVSCFVFEEKTGGGEATRLSAELSGPLRTMQDTARRIAKVSKEAKLDIDEDEYVQKFVPSMMDVVSAWCKGHTFAQICKMTDIFEGSIIRCMRQLEETLRQLCQAAKAIGNTDLENKFAEGIRQIKRDIVFAASLYL</sequence>
<dbReference type="InterPro" id="IPR050699">
    <property type="entry name" value="RNA-DNA_Helicase"/>
</dbReference>
<dbReference type="Pfam" id="PF08148">
    <property type="entry name" value="DSHCT"/>
    <property type="match status" value="1"/>
</dbReference>
<dbReference type="OrthoDB" id="64767at2759"/>
<feature type="domain" description="ATP-dependent RNA helicase Ski2/MTR4 C-terminal" evidence="5">
    <location>
        <begin position="18"/>
        <end position="197"/>
    </location>
</feature>
<evidence type="ECO:0000259" key="5">
    <source>
        <dbReference type="SMART" id="SM01142"/>
    </source>
</evidence>